<dbReference type="RefSeq" id="XP_016645115.1">
    <property type="nucleotide sequence ID" value="XM_016785237.1"/>
</dbReference>
<keyword evidence="3" id="KW-1185">Reference proteome</keyword>
<feature type="domain" description="Heterokaryon incompatibility" evidence="1">
    <location>
        <begin position="49"/>
        <end position="215"/>
    </location>
</feature>
<dbReference type="EMBL" id="JOWA01000085">
    <property type="protein sequence ID" value="KEZ45316.1"/>
    <property type="molecule type" value="Genomic_DNA"/>
</dbReference>
<evidence type="ECO:0000313" key="3">
    <source>
        <dbReference type="Proteomes" id="UP000028545"/>
    </source>
</evidence>
<organism evidence="2 3">
    <name type="scientific">Pseudallescheria apiosperma</name>
    <name type="common">Scedosporium apiospermum</name>
    <dbReference type="NCBI Taxonomy" id="563466"/>
    <lineage>
        <taxon>Eukaryota</taxon>
        <taxon>Fungi</taxon>
        <taxon>Dikarya</taxon>
        <taxon>Ascomycota</taxon>
        <taxon>Pezizomycotina</taxon>
        <taxon>Sordariomycetes</taxon>
        <taxon>Hypocreomycetidae</taxon>
        <taxon>Microascales</taxon>
        <taxon>Microascaceae</taxon>
        <taxon>Scedosporium</taxon>
    </lineage>
</organism>
<dbReference type="Pfam" id="PF06985">
    <property type="entry name" value="HET"/>
    <property type="match status" value="1"/>
</dbReference>
<dbReference type="AlphaFoldDB" id="A0A084GDA4"/>
<comment type="caution">
    <text evidence="2">The sequence shown here is derived from an EMBL/GenBank/DDBJ whole genome shotgun (WGS) entry which is preliminary data.</text>
</comment>
<dbReference type="GeneID" id="27721192"/>
<name>A0A084GDA4_PSEDA</name>
<dbReference type="PANTHER" id="PTHR33112:SF16">
    <property type="entry name" value="HETEROKARYON INCOMPATIBILITY DOMAIN-CONTAINING PROTEIN"/>
    <property type="match status" value="1"/>
</dbReference>
<proteinExistence type="predicted"/>
<accession>A0A084GDA4</accession>
<dbReference type="HOGENOM" id="CLU_002639_8_3_1"/>
<dbReference type="Proteomes" id="UP000028545">
    <property type="component" value="Unassembled WGS sequence"/>
</dbReference>
<evidence type="ECO:0000259" key="1">
    <source>
        <dbReference type="Pfam" id="PF06985"/>
    </source>
</evidence>
<sequence length="509" mass="57694">MAREHRREISPSKPKEGFSAAGAVCKGCSGFCAEFFESSGHRYEYKTNHVWGVFRPLLTEKATLAERLSGILTSDMPKTFQDAVMLTRLLGVQYLWIDSLCIIQDDATDWEIESANMAKVYSNALLVISADDAKDARDGFLRPRGEGAYSSVEIPYHDAATNKNGNIYARKKWLDIGDYEDNIYVFDETIEEFAHTGERSHSRSLLNTRAWAFQERLLSPRTLHYSSSEMAFECRNIIQCECSPRPRREMKSRLFKNQGIAESSIGRSDWMTILDSFTDRNLTFDTDRLPALAGVAAAMEPYTADDYICGLWRQEFRTGLLWEIHHRSSPPARRHRQYYAPSWSWASVNGSTVHGFGRYNGWSESQGEWAEVLSIDIEKTTKNPYGPGRGSVLLRGYIGLATVSDFQRRPPLIRLGAAGTKGGEDIIFNVDIEEKPEVVQGGEVYIFVVTSKPSKEDSTVRTDMSCLVLLKAGEESPNIYRRVGHAEGFYGQNFNSWDQHFQRETVRLI</sequence>
<protein>
    <recommendedName>
        <fullName evidence="1">Heterokaryon incompatibility domain-containing protein</fullName>
    </recommendedName>
</protein>
<gene>
    <name evidence="2" type="ORF">SAPIO_CDS2120</name>
</gene>
<reference evidence="2 3" key="1">
    <citation type="journal article" date="2014" name="Genome Announc.">
        <title>Draft genome sequence of the pathogenic fungus Scedosporium apiospermum.</title>
        <authorList>
            <person name="Vandeputte P."/>
            <person name="Ghamrawi S."/>
            <person name="Rechenmann M."/>
            <person name="Iltis A."/>
            <person name="Giraud S."/>
            <person name="Fleury M."/>
            <person name="Thornton C."/>
            <person name="Delhaes L."/>
            <person name="Meyer W."/>
            <person name="Papon N."/>
            <person name="Bouchara J.P."/>
        </authorList>
    </citation>
    <scope>NUCLEOTIDE SEQUENCE [LARGE SCALE GENOMIC DNA]</scope>
    <source>
        <strain evidence="2 3">IHEM 14462</strain>
    </source>
</reference>
<dbReference type="InterPro" id="IPR010730">
    <property type="entry name" value="HET"/>
</dbReference>
<dbReference type="VEuPathDB" id="FungiDB:SAPIO_CDS2120"/>
<dbReference type="KEGG" id="sapo:SAPIO_CDS2120"/>
<dbReference type="OrthoDB" id="5362512at2759"/>
<dbReference type="OMA" id="SEMAFEC"/>
<evidence type="ECO:0000313" key="2">
    <source>
        <dbReference type="EMBL" id="KEZ45316.1"/>
    </source>
</evidence>
<dbReference type="PANTHER" id="PTHR33112">
    <property type="entry name" value="DOMAIN PROTEIN, PUTATIVE-RELATED"/>
    <property type="match status" value="1"/>
</dbReference>